<accession>A0A7R9BXU8</accession>
<organism evidence="2">
    <name type="scientific">Notodromas monacha</name>
    <dbReference type="NCBI Taxonomy" id="399045"/>
    <lineage>
        <taxon>Eukaryota</taxon>
        <taxon>Metazoa</taxon>
        <taxon>Ecdysozoa</taxon>
        <taxon>Arthropoda</taxon>
        <taxon>Crustacea</taxon>
        <taxon>Oligostraca</taxon>
        <taxon>Ostracoda</taxon>
        <taxon>Podocopa</taxon>
        <taxon>Podocopida</taxon>
        <taxon>Cypridocopina</taxon>
        <taxon>Cypridoidea</taxon>
        <taxon>Cyprididae</taxon>
        <taxon>Notodromas</taxon>
    </lineage>
</organism>
<dbReference type="AlphaFoldDB" id="A0A7R9BXU8"/>
<reference evidence="2" key="1">
    <citation type="submission" date="2020-11" db="EMBL/GenBank/DDBJ databases">
        <authorList>
            <person name="Tran Van P."/>
        </authorList>
    </citation>
    <scope>NUCLEOTIDE SEQUENCE</scope>
</reference>
<dbReference type="EMBL" id="OA885496">
    <property type="protein sequence ID" value="CAD7282092.1"/>
    <property type="molecule type" value="Genomic_DNA"/>
</dbReference>
<protein>
    <submittedName>
        <fullName evidence="2">Uncharacterized protein</fullName>
    </submittedName>
</protein>
<proteinExistence type="predicted"/>
<dbReference type="Proteomes" id="UP000678499">
    <property type="component" value="Unassembled WGS sequence"/>
</dbReference>
<sequence>MAKQGYLSMTGDGQYVLDLDSFLLVFANFLFGRSDAMGDGQYVLDLDSFLLVFANFLFGRSDAMGPGRYIMPCCLEEDKPFRITPAPQTPERKPKFDPLNDPDLRH</sequence>
<feature type="compositionally biased region" description="Basic and acidic residues" evidence="1">
    <location>
        <begin position="90"/>
        <end position="106"/>
    </location>
</feature>
<feature type="region of interest" description="Disordered" evidence="1">
    <location>
        <begin position="81"/>
        <end position="106"/>
    </location>
</feature>
<evidence type="ECO:0000313" key="3">
    <source>
        <dbReference type="Proteomes" id="UP000678499"/>
    </source>
</evidence>
<dbReference type="EMBL" id="CAJPEX010003459">
    <property type="protein sequence ID" value="CAG0922244.1"/>
    <property type="molecule type" value="Genomic_DNA"/>
</dbReference>
<gene>
    <name evidence="2" type="ORF">NMOB1V02_LOCUS9724</name>
</gene>
<dbReference type="OrthoDB" id="6041230at2759"/>
<name>A0A7R9BXU8_9CRUS</name>
<keyword evidence="3" id="KW-1185">Reference proteome</keyword>
<evidence type="ECO:0000256" key="1">
    <source>
        <dbReference type="SAM" id="MobiDB-lite"/>
    </source>
</evidence>
<evidence type="ECO:0000313" key="2">
    <source>
        <dbReference type="EMBL" id="CAD7282092.1"/>
    </source>
</evidence>